<dbReference type="AlphaFoldDB" id="A0AAJ0LMS4"/>
<reference evidence="1 2" key="1">
    <citation type="journal article" date="2016" name="Front. Microbiol.">
        <title>Genomic Resource of Rice Seed Associated Bacteria.</title>
        <authorList>
            <person name="Midha S."/>
            <person name="Bansal K."/>
            <person name="Sharma S."/>
            <person name="Kumar N."/>
            <person name="Patil P.P."/>
            <person name="Chaudhry V."/>
            <person name="Patil P.B."/>
        </authorList>
    </citation>
    <scope>NUCLEOTIDE SEQUENCE [LARGE SCALE GENOMIC DNA]</scope>
    <source>
        <strain evidence="1 2">NS96</strain>
    </source>
</reference>
<sequence length="99" mass="11226">MRMRGSVFWSWADPTLHHRAHEETLIDRTSINVQVRLSRNGRVQLFIGVYAPGGMPVYEEAFDDRPKESMSRALAWGVMKARDVASCNSLGIPKRDHGT</sequence>
<dbReference type="RefSeq" id="WP_058638260.1">
    <property type="nucleotide sequence ID" value="NZ_JADTVZ010000007.1"/>
</dbReference>
<protein>
    <submittedName>
        <fullName evidence="1">Uncharacterized protein</fullName>
    </submittedName>
</protein>
<proteinExistence type="predicted"/>
<organism evidence="1 2">
    <name type="scientific">Pseudomonas parafulva</name>
    <dbReference type="NCBI Taxonomy" id="157782"/>
    <lineage>
        <taxon>Bacteria</taxon>
        <taxon>Pseudomonadati</taxon>
        <taxon>Pseudomonadota</taxon>
        <taxon>Gammaproteobacteria</taxon>
        <taxon>Pseudomonadales</taxon>
        <taxon>Pseudomonadaceae</taxon>
        <taxon>Pseudomonas</taxon>
    </lineage>
</organism>
<comment type="caution">
    <text evidence="1">The sequence shown here is derived from an EMBL/GenBank/DDBJ whole genome shotgun (WGS) entry which is preliminary data.</text>
</comment>
<dbReference type="Proteomes" id="UP000071644">
    <property type="component" value="Unassembled WGS sequence"/>
</dbReference>
<evidence type="ECO:0000313" key="2">
    <source>
        <dbReference type="Proteomes" id="UP000071644"/>
    </source>
</evidence>
<name>A0AAJ0LMS4_9PSED</name>
<dbReference type="EMBL" id="LDSN01000021">
    <property type="protein sequence ID" value="KTT18168.1"/>
    <property type="molecule type" value="Genomic_DNA"/>
</dbReference>
<gene>
    <name evidence="1" type="ORF">NS96R_08695</name>
</gene>
<evidence type="ECO:0000313" key="1">
    <source>
        <dbReference type="EMBL" id="KTT18168.1"/>
    </source>
</evidence>
<accession>A0AAJ0LMS4</accession>